<sequence length="222" mass="25276">MHILYYLYSRKIYRKGWPPPLTFHRNLRRAVSPFFYVRKMSDLIAKSAIDKRMASIVQPVIEDLGYELVRIRLMSGKATTLQIMADKPNGGIDVNDCSKISTEISAILDVEDPIEAEYALEVSSPGMDRPLTRLKDFQTWNGFEIKVETSELIDGQRRFKGLSRGIEDNDVLIEIPQGTIGLDFEWLSDAKLVLTDELVAASQKGRTNIVESDFDDIETEEE</sequence>
<dbReference type="PANTHER" id="PTHR33867:SF1">
    <property type="entry name" value="RIBOSOME MATURATION FACTOR RIMP"/>
    <property type="match status" value="1"/>
</dbReference>
<dbReference type="InterPro" id="IPR028998">
    <property type="entry name" value="RimP_C"/>
</dbReference>
<protein>
    <recommendedName>
        <fullName evidence="3">Ribosome maturation factor RimP</fullName>
    </recommendedName>
</protein>
<evidence type="ECO:0000256" key="3">
    <source>
        <dbReference type="HAMAP-Rule" id="MF_01077"/>
    </source>
</evidence>
<dbReference type="InterPro" id="IPR003728">
    <property type="entry name" value="Ribosome_maturation_RimP"/>
</dbReference>
<dbReference type="SUPFAM" id="SSF75420">
    <property type="entry name" value="YhbC-like, N-terminal domain"/>
    <property type="match status" value="1"/>
</dbReference>
<dbReference type="Pfam" id="PF17384">
    <property type="entry name" value="DUF150_C"/>
    <property type="match status" value="1"/>
</dbReference>
<comment type="similarity">
    <text evidence="3">Belongs to the RimP family.</text>
</comment>
<dbReference type="InterPro" id="IPR035956">
    <property type="entry name" value="RimP_N_sf"/>
</dbReference>
<feature type="domain" description="Ribosome maturation factor RimP N-terminal" evidence="4">
    <location>
        <begin position="56"/>
        <end position="128"/>
    </location>
</feature>
<dbReference type="InterPro" id="IPR028989">
    <property type="entry name" value="RimP_N"/>
</dbReference>
<comment type="function">
    <text evidence="3">Required for maturation of 30S ribosomal subunits.</text>
</comment>
<dbReference type="FunFam" id="3.30.300.70:FF:000001">
    <property type="entry name" value="Ribosome maturation factor RimP"/>
    <property type="match status" value="1"/>
</dbReference>
<name>A9QP55_9BACT</name>
<dbReference type="AlphaFoldDB" id="A9QP55"/>
<dbReference type="EMBL" id="GU474935">
    <property type="protein sequence ID" value="ADI19905.1"/>
    <property type="molecule type" value="Genomic_DNA"/>
</dbReference>
<dbReference type="EMBL" id="EU221239">
    <property type="protein sequence ID" value="ABX59223.1"/>
    <property type="molecule type" value="Genomic_DNA"/>
</dbReference>
<dbReference type="Pfam" id="PF02576">
    <property type="entry name" value="RimP_N"/>
    <property type="match status" value="1"/>
</dbReference>
<dbReference type="CDD" id="cd01734">
    <property type="entry name" value="YlxS_C"/>
    <property type="match status" value="1"/>
</dbReference>
<gene>
    <name evidence="3" type="primary">rimP</name>
    <name evidence="6" type="ORF">MBMO_EB00055B11g012</name>
</gene>
<proteinExistence type="inferred from homology"/>
<dbReference type="Gene3D" id="3.30.300.70">
    <property type="entry name" value="RimP-like superfamily, N-terminal"/>
    <property type="match status" value="1"/>
</dbReference>
<dbReference type="HAMAP" id="MF_01077">
    <property type="entry name" value="RimP"/>
    <property type="match status" value="1"/>
</dbReference>
<evidence type="ECO:0000259" key="5">
    <source>
        <dbReference type="Pfam" id="PF17384"/>
    </source>
</evidence>
<reference evidence="7" key="2">
    <citation type="journal article" date="2011" name="Environ. Microbiol.">
        <title>Time-series analyses of Monterey Bay coastal microbial picoplankton using a 'genome proxy' microarray.</title>
        <authorList>
            <person name="Rich V.I."/>
            <person name="Pham V.D."/>
            <person name="Eppley J."/>
            <person name="Shi Y."/>
            <person name="DeLong E.F."/>
        </authorList>
    </citation>
    <scope>NUCLEOTIDE SEQUENCE</scope>
</reference>
<organism evidence="6">
    <name type="scientific">uncultured marine bacterium EB000_55B11</name>
    <dbReference type="NCBI Taxonomy" id="480665"/>
    <lineage>
        <taxon>Bacteria</taxon>
        <taxon>environmental samples</taxon>
    </lineage>
</organism>
<evidence type="ECO:0000256" key="2">
    <source>
        <dbReference type="ARBA" id="ARBA00022517"/>
    </source>
</evidence>
<dbReference type="SUPFAM" id="SSF74942">
    <property type="entry name" value="YhbC-like, C-terminal domain"/>
    <property type="match status" value="1"/>
</dbReference>
<evidence type="ECO:0000259" key="4">
    <source>
        <dbReference type="Pfam" id="PF02576"/>
    </source>
</evidence>
<dbReference type="GO" id="GO:0000028">
    <property type="term" value="P:ribosomal small subunit assembly"/>
    <property type="evidence" value="ECO:0007669"/>
    <property type="project" value="TreeGrafter"/>
</dbReference>
<feature type="domain" description="Ribosome maturation factor RimP C-terminal" evidence="5">
    <location>
        <begin position="131"/>
        <end position="195"/>
    </location>
</feature>
<dbReference type="PANTHER" id="PTHR33867">
    <property type="entry name" value="RIBOSOME MATURATION FACTOR RIMP"/>
    <property type="match status" value="1"/>
</dbReference>
<evidence type="ECO:0000313" key="7">
    <source>
        <dbReference type="EMBL" id="ADI19905.1"/>
    </source>
</evidence>
<dbReference type="GO" id="GO:0005829">
    <property type="term" value="C:cytosol"/>
    <property type="evidence" value="ECO:0007669"/>
    <property type="project" value="TreeGrafter"/>
</dbReference>
<keyword evidence="2 3" id="KW-0690">Ribosome biogenesis</keyword>
<dbReference type="NCBIfam" id="NF000932">
    <property type="entry name" value="PRK00092.2-5"/>
    <property type="match status" value="1"/>
</dbReference>
<evidence type="ECO:0000256" key="1">
    <source>
        <dbReference type="ARBA" id="ARBA00022490"/>
    </source>
</evidence>
<evidence type="ECO:0000313" key="6">
    <source>
        <dbReference type="EMBL" id="ABX59223.1"/>
    </source>
</evidence>
<dbReference type="GO" id="GO:0006412">
    <property type="term" value="P:translation"/>
    <property type="evidence" value="ECO:0007669"/>
    <property type="project" value="TreeGrafter"/>
</dbReference>
<dbReference type="InterPro" id="IPR036847">
    <property type="entry name" value="RimP_C_sf"/>
</dbReference>
<accession>A9QP55</accession>
<comment type="subcellular location">
    <subcellularLocation>
        <location evidence="3">Cytoplasm</location>
    </subcellularLocation>
</comment>
<keyword evidence="1 3" id="KW-0963">Cytoplasm</keyword>
<reference evidence="6" key="1">
    <citation type="journal article" date="2008" name="Environ. Microbiol.">
        <title>Design and testing of 'genome-proxy' microarrays to profile marine microbial communities.</title>
        <authorList>
            <person name="Rich V.I."/>
            <person name="Konstantinidis K."/>
            <person name="DeLong E.F."/>
        </authorList>
    </citation>
    <scope>NUCLEOTIDE SEQUENCE</scope>
</reference>